<evidence type="ECO:0000313" key="2">
    <source>
        <dbReference type="Proteomes" id="UP000076532"/>
    </source>
</evidence>
<dbReference type="EMBL" id="KV417643">
    <property type="protein sequence ID" value="KZP12706.1"/>
    <property type="molecule type" value="Genomic_DNA"/>
</dbReference>
<dbReference type="OrthoDB" id="3155440at2759"/>
<name>A0A166BJL0_9AGAM</name>
<keyword evidence="2" id="KW-1185">Reference proteome</keyword>
<dbReference type="Gene3D" id="3.80.10.10">
    <property type="entry name" value="Ribonuclease Inhibitor"/>
    <property type="match status" value="1"/>
</dbReference>
<dbReference type="SUPFAM" id="SSF52047">
    <property type="entry name" value="RNI-like"/>
    <property type="match status" value="1"/>
</dbReference>
<dbReference type="AlphaFoldDB" id="A0A166BJL0"/>
<proteinExistence type="predicted"/>
<organism evidence="1 2">
    <name type="scientific">Athelia psychrophila</name>
    <dbReference type="NCBI Taxonomy" id="1759441"/>
    <lineage>
        <taxon>Eukaryota</taxon>
        <taxon>Fungi</taxon>
        <taxon>Dikarya</taxon>
        <taxon>Basidiomycota</taxon>
        <taxon>Agaricomycotina</taxon>
        <taxon>Agaricomycetes</taxon>
        <taxon>Agaricomycetidae</taxon>
        <taxon>Atheliales</taxon>
        <taxon>Atheliaceae</taxon>
        <taxon>Athelia</taxon>
    </lineage>
</organism>
<evidence type="ECO:0000313" key="1">
    <source>
        <dbReference type="EMBL" id="KZP12706.1"/>
    </source>
</evidence>
<accession>A0A166BJL0</accession>
<dbReference type="InterPro" id="IPR032675">
    <property type="entry name" value="LRR_dom_sf"/>
</dbReference>
<reference evidence="1 2" key="1">
    <citation type="journal article" date="2016" name="Mol. Biol. Evol.">
        <title>Comparative Genomics of Early-Diverging Mushroom-Forming Fungi Provides Insights into the Origins of Lignocellulose Decay Capabilities.</title>
        <authorList>
            <person name="Nagy L.G."/>
            <person name="Riley R."/>
            <person name="Tritt A."/>
            <person name="Adam C."/>
            <person name="Daum C."/>
            <person name="Floudas D."/>
            <person name="Sun H."/>
            <person name="Yadav J.S."/>
            <person name="Pangilinan J."/>
            <person name="Larsson K.H."/>
            <person name="Matsuura K."/>
            <person name="Barry K."/>
            <person name="Labutti K."/>
            <person name="Kuo R."/>
            <person name="Ohm R.A."/>
            <person name="Bhattacharya S.S."/>
            <person name="Shirouzu T."/>
            <person name="Yoshinaga Y."/>
            <person name="Martin F.M."/>
            <person name="Grigoriev I.V."/>
            <person name="Hibbett D.S."/>
        </authorList>
    </citation>
    <scope>NUCLEOTIDE SEQUENCE [LARGE SCALE GENOMIC DNA]</scope>
    <source>
        <strain evidence="1 2">CBS 109695</strain>
    </source>
</reference>
<gene>
    <name evidence="1" type="ORF">FIBSPDRAFT_152179</name>
</gene>
<sequence length="483" mass="53491">MRQDLKDRQHLSLSRRLEEISTKRRILVLQLAELDAQGKAVQQELHNLDSPISILPSDILAMIFETGALLEASAEFHFGSLVSHVSQSWREIALETPRLWNKIEYTKSADMEDDPYSEKVRSRATTFLTRSKSSPVDIQIQDYFYESDQDDVQTKNFLAMLGDQVGHFYRLCIKDGDPDGVRDILQYLSHKPASILHSILLGNYGVLELKGPLFPLGAPHLTIAQLDGIATSSLQYCLPSFQHLRCLRLAGIEIDGQGFRDALIALPVLTHLELSVVGSSQDATSFPVVLPTVRFLQVETYGADHLDRVIRIIHATSLTALSLLGWDYDVPGLNLALQDLEPHFPALQHLILGGITNQAPDLEVVASRFPGIERLTCQISQKKGLCGIDHILATIDTGSSGDSLRWPKLHTVAVSGSGIPLDVGALHYKISMMRDAGHPLRSLKLRKSLLIEAGAKAMGHLRQIVDVEDFSLDWPTPFAGLDN</sequence>
<protein>
    <submittedName>
        <fullName evidence="1">Uncharacterized protein</fullName>
    </submittedName>
</protein>
<dbReference type="Proteomes" id="UP000076532">
    <property type="component" value="Unassembled WGS sequence"/>
</dbReference>